<evidence type="ECO:0000256" key="3">
    <source>
        <dbReference type="ARBA" id="ARBA00022553"/>
    </source>
</evidence>
<feature type="transmembrane region" description="Helical" evidence="6">
    <location>
        <begin position="27"/>
        <end position="47"/>
    </location>
</feature>
<feature type="transmembrane region" description="Helical" evidence="6">
    <location>
        <begin position="165"/>
        <end position="184"/>
    </location>
</feature>
<dbReference type="Gene3D" id="1.10.287.130">
    <property type="match status" value="1"/>
</dbReference>
<keyword evidence="6" id="KW-0472">Membrane</keyword>
<dbReference type="GO" id="GO:0000155">
    <property type="term" value="F:phosphorelay sensor kinase activity"/>
    <property type="evidence" value="ECO:0007669"/>
    <property type="project" value="InterPro"/>
</dbReference>
<dbReference type="PRINTS" id="PR00344">
    <property type="entry name" value="BCTRLSENSOR"/>
</dbReference>
<dbReference type="Pfam" id="PF00072">
    <property type="entry name" value="Response_reg"/>
    <property type="match status" value="1"/>
</dbReference>
<evidence type="ECO:0000256" key="1">
    <source>
        <dbReference type="ARBA" id="ARBA00000085"/>
    </source>
</evidence>
<feature type="domain" description="Histidine kinase" evidence="7">
    <location>
        <begin position="221"/>
        <end position="443"/>
    </location>
</feature>
<feature type="modified residue" description="4-aspartylphosphate" evidence="5">
    <location>
        <position position="514"/>
    </location>
</feature>
<comment type="caution">
    <text evidence="9">The sequence shown here is derived from an EMBL/GenBank/DDBJ whole genome shotgun (WGS) entry which is preliminary data.</text>
</comment>
<dbReference type="SMART" id="SM00448">
    <property type="entry name" value="REC"/>
    <property type="match status" value="1"/>
</dbReference>
<dbReference type="InterPro" id="IPR011006">
    <property type="entry name" value="CheY-like_superfamily"/>
</dbReference>
<dbReference type="AlphaFoldDB" id="A0A934UHZ2"/>
<evidence type="ECO:0000313" key="9">
    <source>
        <dbReference type="EMBL" id="MBK0368282.1"/>
    </source>
</evidence>
<dbReference type="InterPro" id="IPR005467">
    <property type="entry name" value="His_kinase_dom"/>
</dbReference>
<dbReference type="InterPro" id="IPR003594">
    <property type="entry name" value="HATPase_dom"/>
</dbReference>
<keyword evidence="10" id="KW-1185">Reference proteome</keyword>
<dbReference type="Gene3D" id="3.30.565.10">
    <property type="entry name" value="Histidine kinase-like ATPase, C-terminal domain"/>
    <property type="match status" value="1"/>
</dbReference>
<evidence type="ECO:0000256" key="6">
    <source>
        <dbReference type="SAM" id="Phobius"/>
    </source>
</evidence>
<dbReference type="PANTHER" id="PTHR45339">
    <property type="entry name" value="HYBRID SIGNAL TRANSDUCTION HISTIDINE KINASE J"/>
    <property type="match status" value="1"/>
</dbReference>
<reference evidence="9" key="1">
    <citation type="submission" date="2020-12" db="EMBL/GenBank/DDBJ databases">
        <title>Bacterial novel species Flavobacterium sp. SE-1-e isolated from soil.</title>
        <authorList>
            <person name="Jung H.-Y."/>
        </authorList>
    </citation>
    <scope>NUCLEOTIDE SEQUENCE</scope>
    <source>
        <strain evidence="9">SE-1-e</strain>
    </source>
</reference>
<dbReference type="InterPro" id="IPR036097">
    <property type="entry name" value="HisK_dim/P_sf"/>
</dbReference>
<keyword evidence="6" id="KW-0812">Transmembrane</keyword>
<dbReference type="PANTHER" id="PTHR45339:SF1">
    <property type="entry name" value="HYBRID SIGNAL TRANSDUCTION HISTIDINE KINASE J"/>
    <property type="match status" value="1"/>
</dbReference>
<name>A0A934UHZ2_9FLAO</name>
<dbReference type="InterPro" id="IPR036890">
    <property type="entry name" value="HATPase_C_sf"/>
</dbReference>
<dbReference type="EC" id="2.7.13.3" evidence="2"/>
<dbReference type="InterPro" id="IPR003661">
    <property type="entry name" value="HisK_dim/P_dom"/>
</dbReference>
<dbReference type="SMART" id="SM00387">
    <property type="entry name" value="HATPase_c"/>
    <property type="match status" value="1"/>
</dbReference>
<dbReference type="FunFam" id="3.30.565.10:FF:000010">
    <property type="entry name" value="Sensor histidine kinase RcsC"/>
    <property type="match status" value="1"/>
</dbReference>
<feature type="domain" description="Response regulatory" evidence="8">
    <location>
        <begin position="465"/>
        <end position="583"/>
    </location>
</feature>
<feature type="transmembrane region" description="Helical" evidence="6">
    <location>
        <begin position="106"/>
        <end position="123"/>
    </location>
</feature>
<feature type="transmembrane region" description="Helical" evidence="6">
    <location>
        <begin position="54"/>
        <end position="74"/>
    </location>
</feature>
<keyword evidence="6" id="KW-1133">Transmembrane helix</keyword>
<evidence type="ECO:0000256" key="5">
    <source>
        <dbReference type="PROSITE-ProRule" id="PRU00169"/>
    </source>
</evidence>
<keyword evidence="3 5" id="KW-0597">Phosphoprotein</keyword>
<keyword evidence="4" id="KW-0902">Two-component regulatory system</keyword>
<dbReference type="Pfam" id="PF00512">
    <property type="entry name" value="HisKA"/>
    <property type="match status" value="1"/>
</dbReference>
<dbReference type="EMBL" id="JAEHFV010000001">
    <property type="protein sequence ID" value="MBK0368282.1"/>
    <property type="molecule type" value="Genomic_DNA"/>
</dbReference>
<dbReference type="CDD" id="cd00082">
    <property type="entry name" value="HisKA"/>
    <property type="match status" value="1"/>
</dbReference>
<dbReference type="SUPFAM" id="SSF55874">
    <property type="entry name" value="ATPase domain of HSP90 chaperone/DNA topoisomerase II/histidine kinase"/>
    <property type="match status" value="1"/>
</dbReference>
<comment type="catalytic activity">
    <reaction evidence="1">
        <text>ATP + protein L-histidine = ADP + protein N-phospho-L-histidine.</text>
        <dbReference type="EC" id="2.7.13.3"/>
    </reaction>
</comment>
<dbReference type="InterPro" id="IPR004358">
    <property type="entry name" value="Sig_transdc_His_kin-like_C"/>
</dbReference>
<dbReference type="CDD" id="cd17546">
    <property type="entry name" value="REC_hyHK_CKI1_RcsC-like"/>
    <property type="match status" value="1"/>
</dbReference>
<evidence type="ECO:0000313" key="10">
    <source>
        <dbReference type="Proteomes" id="UP000609172"/>
    </source>
</evidence>
<accession>A0A934UHZ2</accession>
<dbReference type="Proteomes" id="UP000609172">
    <property type="component" value="Unassembled WGS sequence"/>
</dbReference>
<feature type="transmembrane region" description="Helical" evidence="6">
    <location>
        <begin position="129"/>
        <end position="145"/>
    </location>
</feature>
<dbReference type="InterPro" id="IPR001789">
    <property type="entry name" value="Sig_transdc_resp-reg_receiver"/>
</dbReference>
<gene>
    <name evidence="9" type="ORF">I5M07_00430</name>
</gene>
<proteinExistence type="predicted"/>
<dbReference type="RefSeq" id="WP_200104219.1">
    <property type="nucleotide sequence ID" value="NZ_JAEHFV010000001.1"/>
</dbReference>
<dbReference type="SUPFAM" id="SSF52172">
    <property type="entry name" value="CheY-like"/>
    <property type="match status" value="1"/>
</dbReference>
<dbReference type="SMART" id="SM00388">
    <property type="entry name" value="HisKA"/>
    <property type="match status" value="1"/>
</dbReference>
<evidence type="ECO:0000256" key="4">
    <source>
        <dbReference type="ARBA" id="ARBA00023012"/>
    </source>
</evidence>
<dbReference type="PROSITE" id="PS50109">
    <property type="entry name" value="HIS_KIN"/>
    <property type="match status" value="1"/>
</dbReference>
<evidence type="ECO:0000259" key="8">
    <source>
        <dbReference type="PROSITE" id="PS50110"/>
    </source>
</evidence>
<sequence length="587" mass="66982">MAQNLKLDFKKIVLQETSLLNQARIKLLIGVLLLFILQRICTIYFLLGESNEQFIWRSIFFLGLLVAAIFLLFFEISWRVVGHLFINSIAFILWTSILYFQQGINLVLLQYILLIISVGYYILGLRWGLIYSILNILPLILLIVLEENTGVKLIYIEPNVNKETFKFLFIYNFVILLFVHYYFFKAFKNANRREKKLSMALKKSLEEAQDIASAKTNFLSTMSHELRTPLNAVVGMANLLAMDELNVKQKENVAILLFSAKSLLFVINDILDFNKIEAGKVNIQFEPFSIPILFKSIHNTFVQESVAKKLSFSFFSDPILDNSKVVGDPNRITQILLNLIGNAIKFTYKGTVCYQANVVEIQQEKVKVEFIVKDTGIGISNKQQSNILEPYNEKSNDCNRQHYGTGLGLTIASRLIGLLGGDMKLESSEGIGTKISFMLEFQIVSNQNFDPQREEIPEKDISKLRVLVAEDNNINYVVLKKLLNKWGIKPSLATDGKQAVEALLREDFDVILMDINMPTMDGFEASKMIRNVPDRKKAAVKIIALTASVDAGIVHHPHYQYLNDFILKPCPPSLLKKKLDDLYDLFY</sequence>
<dbReference type="PROSITE" id="PS50110">
    <property type="entry name" value="RESPONSE_REGULATORY"/>
    <property type="match status" value="1"/>
</dbReference>
<protein>
    <recommendedName>
        <fullName evidence="2">histidine kinase</fullName>
        <ecNumber evidence="2">2.7.13.3</ecNumber>
    </recommendedName>
</protein>
<evidence type="ECO:0000256" key="2">
    <source>
        <dbReference type="ARBA" id="ARBA00012438"/>
    </source>
</evidence>
<dbReference type="Gene3D" id="3.40.50.2300">
    <property type="match status" value="1"/>
</dbReference>
<dbReference type="SUPFAM" id="SSF47384">
    <property type="entry name" value="Homodimeric domain of signal transducing histidine kinase"/>
    <property type="match status" value="1"/>
</dbReference>
<evidence type="ECO:0000259" key="7">
    <source>
        <dbReference type="PROSITE" id="PS50109"/>
    </source>
</evidence>
<dbReference type="Pfam" id="PF02518">
    <property type="entry name" value="HATPase_c"/>
    <property type="match status" value="1"/>
</dbReference>
<organism evidence="9 10">
    <name type="scientific">Flavobacterium agrisoli</name>
    <dbReference type="NCBI Taxonomy" id="2793066"/>
    <lineage>
        <taxon>Bacteria</taxon>
        <taxon>Pseudomonadati</taxon>
        <taxon>Bacteroidota</taxon>
        <taxon>Flavobacteriia</taxon>
        <taxon>Flavobacteriales</taxon>
        <taxon>Flavobacteriaceae</taxon>
        <taxon>Flavobacterium</taxon>
    </lineage>
</organism>
<feature type="transmembrane region" description="Helical" evidence="6">
    <location>
        <begin position="80"/>
        <end position="99"/>
    </location>
</feature>